<feature type="domain" description="Isochorismatase-like" evidence="2">
    <location>
        <begin position="18"/>
        <end position="207"/>
    </location>
</feature>
<keyword evidence="1" id="KW-0378">Hydrolase</keyword>
<organism evidence="3 4">
    <name type="scientific">Rhizobium fredii</name>
    <name type="common">Sinorhizobium fredii</name>
    <dbReference type="NCBI Taxonomy" id="380"/>
    <lineage>
        <taxon>Bacteria</taxon>
        <taxon>Pseudomonadati</taxon>
        <taxon>Pseudomonadota</taxon>
        <taxon>Alphaproteobacteria</taxon>
        <taxon>Hyphomicrobiales</taxon>
        <taxon>Rhizobiaceae</taxon>
        <taxon>Sinorhizobium/Ensifer group</taxon>
        <taxon>Sinorhizobium</taxon>
    </lineage>
</organism>
<dbReference type="InterPro" id="IPR050272">
    <property type="entry name" value="Isochorismatase-like_hydrls"/>
</dbReference>
<proteinExistence type="predicted"/>
<evidence type="ECO:0000256" key="1">
    <source>
        <dbReference type="ARBA" id="ARBA00022801"/>
    </source>
</evidence>
<evidence type="ECO:0000313" key="4">
    <source>
        <dbReference type="Proteomes" id="UP000239340"/>
    </source>
</evidence>
<dbReference type="InterPro" id="IPR036380">
    <property type="entry name" value="Isochorismatase-like_sf"/>
</dbReference>
<dbReference type="InterPro" id="IPR000868">
    <property type="entry name" value="Isochorismatase-like_dom"/>
</dbReference>
<accession>A0A2L0HC99</accession>
<reference evidence="3 4" key="1">
    <citation type="submission" date="2017-10" db="EMBL/GenBank/DDBJ databases">
        <title>Analysis of the genome sequences of Rhizobium populations associated to common bean (phaseolus vulgaris).</title>
        <authorList>
            <person name="Bustos P."/>
            <person name="Santamaria R.I."/>
            <person name="Miranda-Sanchez F."/>
            <person name="Perez-Carrascal O."/>
            <person name="Juarez S."/>
            <person name="Lozano L."/>
            <person name="Martinez-Flores I."/>
            <person name="Vinuesa P."/>
            <person name="Martinez-Romero E."/>
            <person name="Cevallos M.A."/>
            <person name="Romero D."/>
            <person name="Davila G."/>
            <person name="Gonzalez V."/>
        </authorList>
    </citation>
    <scope>NUCLEOTIDE SEQUENCE [LARGE SCALE GENOMIC DNA]</scope>
    <source>
        <strain evidence="3 4">NXT3</strain>
        <plasmid evidence="4">Plasmid psfrenxt3b</plasmid>
    </source>
</reference>
<gene>
    <name evidence="3" type="ORF">NXT3_PB00131</name>
</gene>
<sequence>MDYNQLTTRHVKLDPASSAILFIDVQNFCVRRNGGEFKDISQDEIDTKYAYYFDRLATAAVPNMQRLLAKFRAAGIEVLHTTIESLTLDGRDRSLDYKITGFNVPKGSWDGKVIDELKPLEDEIVLPKSSSSVFVSTHIDYLLRNLGVRQLVICGLLTDQCVESAVRDACDLGYLVTLVPDACASYTPERERFSLSAIKGYCRQVSTDELIAEIEQVASKK</sequence>
<dbReference type="Gene3D" id="3.40.50.850">
    <property type="entry name" value="Isochorismatase-like"/>
    <property type="match status" value="1"/>
</dbReference>
<keyword evidence="3" id="KW-0614">Plasmid</keyword>
<dbReference type="PANTHER" id="PTHR43540:SF1">
    <property type="entry name" value="ISOCHORISMATASE HYDROLASE"/>
    <property type="match status" value="1"/>
</dbReference>
<evidence type="ECO:0000313" key="3">
    <source>
        <dbReference type="EMBL" id="AUX78792.1"/>
    </source>
</evidence>
<dbReference type="EMBL" id="CP024309">
    <property type="protein sequence ID" value="AUX78792.1"/>
    <property type="molecule type" value="Genomic_DNA"/>
</dbReference>
<protein>
    <submittedName>
        <fullName evidence="3">Isochorismatase-like protein</fullName>
    </submittedName>
</protein>
<dbReference type="GO" id="GO:0016787">
    <property type="term" value="F:hydrolase activity"/>
    <property type="evidence" value="ECO:0007669"/>
    <property type="project" value="UniProtKB-KW"/>
</dbReference>
<evidence type="ECO:0000259" key="2">
    <source>
        <dbReference type="Pfam" id="PF00857"/>
    </source>
</evidence>
<dbReference type="RefSeq" id="WP_104840438.1">
    <property type="nucleotide sequence ID" value="NZ_CP024309.1"/>
</dbReference>
<dbReference type="Proteomes" id="UP000239340">
    <property type="component" value="Plasmid pSfreNXT3b"/>
</dbReference>
<dbReference type="CDD" id="cd00431">
    <property type="entry name" value="cysteine_hydrolases"/>
    <property type="match status" value="1"/>
</dbReference>
<geneLocation type="plasmid" evidence="4">
    <name>psfrenxt3b</name>
</geneLocation>
<name>A0A2L0HC99_RHIFR</name>
<dbReference type="PANTHER" id="PTHR43540">
    <property type="entry name" value="PEROXYUREIDOACRYLATE/UREIDOACRYLATE AMIDOHYDROLASE-RELATED"/>
    <property type="match status" value="1"/>
</dbReference>
<dbReference type="SUPFAM" id="SSF52499">
    <property type="entry name" value="Isochorismatase-like hydrolases"/>
    <property type="match status" value="1"/>
</dbReference>
<dbReference type="Pfam" id="PF00857">
    <property type="entry name" value="Isochorismatase"/>
    <property type="match status" value="1"/>
</dbReference>
<dbReference type="AlphaFoldDB" id="A0A2L0HC99"/>